<accession>A0A9E7GS75</accession>
<keyword evidence="3" id="KW-1185">Reference proteome</keyword>
<dbReference type="AlphaFoldDB" id="A0A9E7GS75"/>
<organism evidence="2 3">
    <name type="scientific">Musa troglodytarum</name>
    <name type="common">fe'i banana</name>
    <dbReference type="NCBI Taxonomy" id="320322"/>
    <lineage>
        <taxon>Eukaryota</taxon>
        <taxon>Viridiplantae</taxon>
        <taxon>Streptophyta</taxon>
        <taxon>Embryophyta</taxon>
        <taxon>Tracheophyta</taxon>
        <taxon>Spermatophyta</taxon>
        <taxon>Magnoliopsida</taxon>
        <taxon>Liliopsida</taxon>
        <taxon>Zingiberales</taxon>
        <taxon>Musaceae</taxon>
        <taxon>Musa</taxon>
    </lineage>
</organism>
<reference evidence="2" key="1">
    <citation type="submission" date="2022-05" db="EMBL/GenBank/DDBJ databases">
        <title>The Musa troglodytarum L. genome provides insights into the mechanism of non-climacteric behaviour and enrichment of carotenoids.</title>
        <authorList>
            <person name="Wang J."/>
        </authorList>
    </citation>
    <scope>NUCLEOTIDE SEQUENCE</scope>
    <source>
        <tissue evidence="2">Leaf</tissue>
    </source>
</reference>
<feature type="compositionally biased region" description="Basic and acidic residues" evidence="1">
    <location>
        <begin position="26"/>
        <end position="37"/>
    </location>
</feature>
<evidence type="ECO:0000313" key="2">
    <source>
        <dbReference type="EMBL" id="URE20110.1"/>
    </source>
</evidence>
<gene>
    <name evidence="2" type="ORF">MUK42_11306</name>
</gene>
<proteinExistence type="predicted"/>
<feature type="region of interest" description="Disordered" evidence="1">
    <location>
        <begin position="1"/>
        <end position="38"/>
    </location>
</feature>
<dbReference type="EMBL" id="CP097509">
    <property type="protein sequence ID" value="URE20110.1"/>
    <property type="molecule type" value="Genomic_DNA"/>
</dbReference>
<name>A0A9E7GS75_9LILI</name>
<sequence length="340" mass="37405">MSSRASGRQDRRISRGSAMNPWGSENSRREGGEEKSWRLSSATGGDAIWCAARKRYLKWGNPLTPSDSIGLALVIDDLIGSALMKPGERDRAPPQSVPGFVVRIPSLDMECLLLGMRAGRKCGPEGLPRNGVLLRSLRAVFGFRSSQSSGSTANNGGFTSIRTMGKISREEVARICVASLSSPYACVKTFEWFTEAMLEYVLKVLCHSASLTWSDPENPSLEKDYDEYLKNLEEGVTGKEASGREPGASFELRSSRSRLSPSWYFGTSQASPTTPYRDSYEELGRKTRRPLCTHLLLGFTAENETCRSLVHCERFRAPAHACSENYCSRAPGETPAKPNA</sequence>
<evidence type="ECO:0000256" key="1">
    <source>
        <dbReference type="SAM" id="MobiDB-lite"/>
    </source>
</evidence>
<evidence type="ECO:0000313" key="3">
    <source>
        <dbReference type="Proteomes" id="UP001055439"/>
    </source>
</evidence>
<protein>
    <submittedName>
        <fullName evidence="2">Complex I intermediate-associated protein 30 (CIA30)</fullName>
    </submittedName>
</protein>
<dbReference type="Proteomes" id="UP001055439">
    <property type="component" value="Chromosome 7"/>
</dbReference>